<reference evidence="4 5" key="1">
    <citation type="submission" date="2020-08" db="EMBL/GenBank/DDBJ databases">
        <title>Edaphobacter telluris sp. nov. and Acidobacterium dinghuensis sp. nov., two acidobacteria isolated from forest soil.</title>
        <authorList>
            <person name="Fu J."/>
            <person name="Qiu L."/>
        </authorList>
    </citation>
    <scope>NUCLEOTIDE SEQUENCE [LARGE SCALE GENOMIC DNA]</scope>
    <source>
        <strain evidence="4">4Y35</strain>
    </source>
</reference>
<keyword evidence="2" id="KW-0442">Lipid degradation</keyword>
<dbReference type="PANTHER" id="PTHR46394:SF1">
    <property type="entry name" value="PNPLA DOMAIN-CONTAINING PROTEIN"/>
    <property type="match status" value="1"/>
</dbReference>
<evidence type="ECO:0000313" key="4">
    <source>
        <dbReference type="EMBL" id="QNI31214.1"/>
    </source>
</evidence>
<sequence>MALYDLVFEGGGAKGMAFGGALQVFADAGHQHRRVVGTSAGAITAMLTGAGYTPAELITECTKTDAAGNPIFAAFMDPPAESDFTQDLIEGCETIALMKAAGFPFSGVMQNVEEKIIKALLHLELYRELFSFNECGGFYAGDKALAWFRERLVAKGLAADITWADFAKKTGKDVSVVTTDVTDKESVVLNARTAPNAPVAESVRMSMSIPFVWREMIWEPEWGTYNVLDANGQITRRPKAGNIFVDGGVLSNFPLRLIAESTPEVIAVMGKTDPGGAGNLGLLLDATVMVPGAEVSDTRRPRLRAADRVTRLIDTLTDSSDLAVMRQYESAVCRLPVGGYGTTEFRMSADRQKLLIGSGTTAMKKYLGVA</sequence>
<dbReference type="GO" id="GO:0016787">
    <property type="term" value="F:hydrolase activity"/>
    <property type="evidence" value="ECO:0007669"/>
    <property type="project" value="UniProtKB-UniRule"/>
</dbReference>
<evidence type="ECO:0000259" key="3">
    <source>
        <dbReference type="PROSITE" id="PS51635"/>
    </source>
</evidence>
<dbReference type="GO" id="GO:0016042">
    <property type="term" value="P:lipid catabolic process"/>
    <property type="evidence" value="ECO:0007669"/>
    <property type="project" value="UniProtKB-UniRule"/>
</dbReference>
<dbReference type="SUPFAM" id="SSF52151">
    <property type="entry name" value="FabD/lysophospholipase-like"/>
    <property type="match status" value="1"/>
</dbReference>
<gene>
    <name evidence="4" type="ORF">H7849_19265</name>
</gene>
<name>A0A7G8BF94_9BACT</name>
<evidence type="ECO:0000256" key="1">
    <source>
        <dbReference type="ARBA" id="ARBA00023098"/>
    </source>
</evidence>
<feature type="short sequence motif" description="GXGXXG" evidence="2">
    <location>
        <begin position="10"/>
        <end position="15"/>
    </location>
</feature>
<keyword evidence="1 2" id="KW-0443">Lipid metabolism</keyword>
<dbReference type="PROSITE" id="PS51635">
    <property type="entry name" value="PNPLA"/>
    <property type="match status" value="1"/>
</dbReference>
<feature type="short sequence motif" description="DGA/G" evidence="2">
    <location>
        <begin position="246"/>
        <end position="248"/>
    </location>
</feature>
<feature type="active site" description="Proton acceptor" evidence="2">
    <location>
        <position position="246"/>
    </location>
</feature>
<protein>
    <submittedName>
        <fullName evidence="4">Patatin-like phospholipase family protein</fullName>
    </submittedName>
</protein>
<dbReference type="InterPro" id="IPR002641">
    <property type="entry name" value="PNPLA_dom"/>
</dbReference>
<dbReference type="Proteomes" id="UP000515312">
    <property type="component" value="Chromosome"/>
</dbReference>
<dbReference type="EMBL" id="CP060394">
    <property type="protein sequence ID" value="QNI31214.1"/>
    <property type="molecule type" value="Genomic_DNA"/>
</dbReference>
<keyword evidence="5" id="KW-1185">Reference proteome</keyword>
<dbReference type="InterPro" id="IPR052580">
    <property type="entry name" value="Lipid_Hydrolase"/>
</dbReference>
<dbReference type="KEGG" id="adin:H7849_19265"/>
<evidence type="ECO:0000313" key="5">
    <source>
        <dbReference type="Proteomes" id="UP000515312"/>
    </source>
</evidence>
<feature type="domain" description="PNPLA" evidence="3">
    <location>
        <begin position="6"/>
        <end position="259"/>
    </location>
</feature>
<dbReference type="PANTHER" id="PTHR46394">
    <property type="entry name" value="ANNEXIN"/>
    <property type="match status" value="1"/>
</dbReference>
<dbReference type="Pfam" id="PF01734">
    <property type="entry name" value="Patatin"/>
    <property type="match status" value="1"/>
</dbReference>
<dbReference type="InterPro" id="IPR016035">
    <property type="entry name" value="Acyl_Trfase/lysoPLipase"/>
</dbReference>
<feature type="short sequence motif" description="GXSXG" evidence="2">
    <location>
        <begin position="37"/>
        <end position="41"/>
    </location>
</feature>
<keyword evidence="2" id="KW-0378">Hydrolase</keyword>
<organism evidence="4 5">
    <name type="scientific">Alloacidobacterium dinghuense</name>
    <dbReference type="NCBI Taxonomy" id="2763107"/>
    <lineage>
        <taxon>Bacteria</taxon>
        <taxon>Pseudomonadati</taxon>
        <taxon>Acidobacteriota</taxon>
        <taxon>Terriglobia</taxon>
        <taxon>Terriglobales</taxon>
        <taxon>Acidobacteriaceae</taxon>
        <taxon>Alloacidobacterium</taxon>
    </lineage>
</organism>
<proteinExistence type="predicted"/>
<evidence type="ECO:0000256" key="2">
    <source>
        <dbReference type="PROSITE-ProRule" id="PRU01161"/>
    </source>
</evidence>
<dbReference type="AlphaFoldDB" id="A0A7G8BF94"/>
<dbReference type="Gene3D" id="3.40.1090.10">
    <property type="entry name" value="Cytosolic phospholipase A2 catalytic domain"/>
    <property type="match status" value="1"/>
</dbReference>
<accession>A0A7G8BF94</accession>
<feature type="active site" description="Nucleophile" evidence="2">
    <location>
        <position position="39"/>
    </location>
</feature>
<dbReference type="RefSeq" id="WP_186741671.1">
    <property type="nucleotide sequence ID" value="NZ_CP060394.1"/>
</dbReference>